<sequence>MEIGIDSFAAFLPEMQDRTGLGAAQALLHKSAPPRIHLMNPA</sequence>
<reference evidence="1 2" key="1">
    <citation type="submission" date="2018-04" db="EMBL/GenBank/DDBJ databases">
        <title>Genomic Encyclopedia of Archaeal and Bacterial Type Strains, Phase II (KMG-II): from individual species to whole genera.</title>
        <authorList>
            <person name="Goeker M."/>
        </authorList>
    </citation>
    <scope>NUCLEOTIDE SEQUENCE [LARGE SCALE GENOMIC DNA]</scope>
    <source>
        <strain evidence="1 2">DSM 29955</strain>
    </source>
</reference>
<comment type="caution">
    <text evidence="1">The sequence shown here is derived from an EMBL/GenBank/DDBJ whole genome shotgun (WGS) entry which is preliminary data.</text>
</comment>
<name>A0A2T6K6U8_9RHOB</name>
<organism evidence="1 2">
    <name type="scientific">Yoonia sediminilitoris</name>
    <dbReference type="NCBI Taxonomy" id="1286148"/>
    <lineage>
        <taxon>Bacteria</taxon>
        <taxon>Pseudomonadati</taxon>
        <taxon>Pseudomonadota</taxon>
        <taxon>Alphaproteobacteria</taxon>
        <taxon>Rhodobacterales</taxon>
        <taxon>Paracoccaceae</taxon>
        <taxon>Yoonia</taxon>
    </lineage>
</organism>
<dbReference type="AlphaFoldDB" id="A0A2T6K6U8"/>
<proteinExistence type="predicted"/>
<dbReference type="EMBL" id="QBUD01000019">
    <property type="protein sequence ID" value="PUB10404.1"/>
    <property type="molecule type" value="Genomic_DNA"/>
</dbReference>
<keyword evidence="2" id="KW-1185">Reference proteome</keyword>
<gene>
    <name evidence="1" type="ORF">C8N45_11931</name>
</gene>
<evidence type="ECO:0000313" key="1">
    <source>
        <dbReference type="EMBL" id="PUB10404.1"/>
    </source>
</evidence>
<protein>
    <submittedName>
        <fullName evidence="1">Uncharacterized protein</fullName>
    </submittedName>
</protein>
<evidence type="ECO:0000313" key="2">
    <source>
        <dbReference type="Proteomes" id="UP000244523"/>
    </source>
</evidence>
<dbReference type="Proteomes" id="UP000244523">
    <property type="component" value="Unassembled WGS sequence"/>
</dbReference>
<accession>A0A2T6K6U8</accession>